<keyword evidence="4" id="KW-0548">Nucleotidyltransferase</keyword>
<dbReference type="GO" id="GO:0043633">
    <property type="term" value="P:polyadenylation-dependent RNA catabolic process"/>
    <property type="evidence" value="ECO:0007669"/>
    <property type="project" value="InterPro"/>
</dbReference>
<keyword evidence="1" id="KW-0804">Transcription</keyword>
<gene>
    <name evidence="1 4" type="primary">pcnB</name>
    <name evidence="4" type="ORF">G4V39_00415</name>
</gene>
<dbReference type="InterPro" id="IPR043519">
    <property type="entry name" value="NT_sf"/>
</dbReference>
<comment type="function">
    <text evidence="1">Adds poly(A) tail to the 3' end of many RNAs, which usually targets these RNAs for decay. Plays a significant role in the global control of gene expression, through influencing the rate of transcript degradation, and in the general RNA quality control.</text>
</comment>
<feature type="active site" evidence="1">
    <location>
        <position position="143"/>
    </location>
</feature>
<keyword evidence="5" id="KW-1185">Reference proteome</keyword>
<dbReference type="Proteomes" id="UP000502179">
    <property type="component" value="Chromosome"/>
</dbReference>
<dbReference type="NCBIfam" id="TIGR01942">
    <property type="entry name" value="pcnB"/>
    <property type="match status" value="1"/>
</dbReference>
<dbReference type="PANTHER" id="PTHR43051:SF1">
    <property type="entry name" value="POLYNUCLEOTIDE ADENYLYLTRANSFERASE FAMILY PROTEIN"/>
    <property type="match status" value="1"/>
</dbReference>
<evidence type="ECO:0000256" key="3">
    <source>
        <dbReference type="SAM" id="MobiDB-lite"/>
    </source>
</evidence>
<proteinExistence type="inferred from homology"/>
<dbReference type="KEGG" id="tav:G4V39_00415"/>
<feature type="active site" evidence="1">
    <location>
        <position position="73"/>
    </location>
</feature>
<evidence type="ECO:0000313" key="4">
    <source>
        <dbReference type="EMBL" id="QIJ70821.1"/>
    </source>
</evidence>
<dbReference type="GO" id="GO:0006397">
    <property type="term" value="P:mRNA processing"/>
    <property type="evidence" value="ECO:0007669"/>
    <property type="project" value="UniProtKB-KW"/>
</dbReference>
<dbReference type="Gene3D" id="1.10.3090.10">
    <property type="entry name" value="cca-adding enzyme, domain 2"/>
    <property type="match status" value="1"/>
</dbReference>
<dbReference type="InterPro" id="IPR010206">
    <property type="entry name" value="PolA_pol_I"/>
</dbReference>
<dbReference type="CDD" id="cd05398">
    <property type="entry name" value="NT_ClassII-CCAase"/>
    <property type="match status" value="1"/>
</dbReference>
<keyword evidence="1" id="KW-0067">ATP-binding</keyword>
<dbReference type="AlphaFoldDB" id="A0A6G7PTH8"/>
<keyword evidence="1 2" id="KW-0694">RNA-binding</keyword>
<evidence type="ECO:0000256" key="1">
    <source>
        <dbReference type="HAMAP-Rule" id="MF_00957"/>
    </source>
</evidence>
<accession>A0A6G7PTH8</accession>
<comment type="similarity">
    <text evidence="1 2">Belongs to the tRNA nucleotidyltransferase/poly(A) polymerase family.</text>
</comment>
<dbReference type="PANTHER" id="PTHR43051">
    <property type="entry name" value="POLYNUCLEOTIDE ADENYLYLTRANSFERASE FAMILY PROTEIN"/>
    <property type="match status" value="1"/>
</dbReference>
<dbReference type="RefSeq" id="WP_166031044.1">
    <property type="nucleotide sequence ID" value="NZ_CP048877.1"/>
</dbReference>
<sequence length="424" mass="49056">MPLDTALEQPELFPEIATRPKIIPRPEHPISRKNIDREALKVLYRLKGAGYLAYLVGGSVRDLLLGKRPKDFDVGTDARPEEIRRLFRNSRIIGRRFRLVHVFFKGGKYIEVVTFRGRDEDGDEPCCDQNTYGTPAEDAFRRDLTINALFYNIADFSIIDYVGGMEDLRRGVIRIIGEPNIRIIRDPVRMMRAIRHAAKTGFSIDQQTYEAICRQKTKIRLCSPMRVRDEWLKDLQGGWASPWAKLMFETGLFDEIFPAYGRLLRENPETRKLVLKLLAELDKETARGDGLGEAEKMAIFAYPYVLIQTGLAHGPPKRPRTPLSEVRAVLADVIYPFDFKRALFEEASQLLAGLWPLKFYLSRQGEIPRRLRKKSYFVRLWHLFEIIKRAEGGVLVTSAPKRKRRRKKKKNISPETTEVRHHPL</sequence>
<dbReference type="GO" id="GO:1990817">
    <property type="term" value="F:poly(A) RNA polymerase activity"/>
    <property type="evidence" value="ECO:0007669"/>
    <property type="project" value="UniProtKB-UniRule"/>
</dbReference>
<feature type="compositionally biased region" description="Basic residues" evidence="3">
    <location>
        <begin position="400"/>
        <end position="411"/>
    </location>
</feature>
<dbReference type="GO" id="GO:0003723">
    <property type="term" value="F:RNA binding"/>
    <property type="evidence" value="ECO:0007669"/>
    <property type="project" value="UniProtKB-UniRule"/>
</dbReference>
<keyword evidence="1" id="KW-0547">Nucleotide-binding</keyword>
<protein>
    <recommendedName>
        <fullName evidence="1">Poly(A) polymerase I</fullName>
        <shortName evidence="1">PAP I</shortName>
        <ecNumber evidence="1">2.7.7.19</ecNumber>
    </recommendedName>
</protein>
<feature type="region of interest" description="Disordered" evidence="3">
    <location>
        <begin position="398"/>
        <end position="424"/>
    </location>
</feature>
<dbReference type="InterPro" id="IPR052191">
    <property type="entry name" value="tRNA_ntf/polyA_polymerase_I"/>
</dbReference>
<dbReference type="Gene3D" id="3.30.460.10">
    <property type="entry name" value="Beta Polymerase, domain 2"/>
    <property type="match status" value="1"/>
</dbReference>
<dbReference type="InterPro" id="IPR032828">
    <property type="entry name" value="PolyA_RNA-bd"/>
</dbReference>
<keyword evidence="1 2" id="KW-0808">Transferase</keyword>
<dbReference type="Pfam" id="PF12627">
    <property type="entry name" value="PolyA_pol_RNAbd"/>
    <property type="match status" value="1"/>
</dbReference>
<dbReference type="GO" id="GO:0005524">
    <property type="term" value="F:ATP binding"/>
    <property type="evidence" value="ECO:0007669"/>
    <property type="project" value="UniProtKB-UniRule"/>
</dbReference>
<reference evidence="4 5" key="1">
    <citation type="submission" date="2020-02" db="EMBL/GenBank/DDBJ databases">
        <title>Genome analysis of Thermosulfuriphilus ammonigenes ST65T, an anaerobic thermophilic chemolithoautotrophic bacterium isolated from a deep-sea hydrothermal vent.</title>
        <authorList>
            <person name="Slobodkina G."/>
            <person name="Allioux M."/>
            <person name="Merkel A."/>
            <person name="Alain K."/>
            <person name="Jebbar M."/>
            <person name="Slobodkin A."/>
        </authorList>
    </citation>
    <scope>NUCLEOTIDE SEQUENCE [LARGE SCALE GENOMIC DNA]</scope>
    <source>
        <strain evidence="4 5">ST65</strain>
    </source>
</reference>
<evidence type="ECO:0000256" key="2">
    <source>
        <dbReference type="RuleBase" id="RU003953"/>
    </source>
</evidence>
<keyword evidence="1" id="KW-0507">mRNA processing</keyword>
<dbReference type="HAMAP" id="MF_00957">
    <property type="entry name" value="PolyA_pol"/>
    <property type="match status" value="1"/>
</dbReference>
<dbReference type="Pfam" id="PF01743">
    <property type="entry name" value="PolyA_pol"/>
    <property type="match status" value="1"/>
</dbReference>
<dbReference type="EC" id="2.7.7.19" evidence="1"/>
<evidence type="ECO:0000313" key="5">
    <source>
        <dbReference type="Proteomes" id="UP000502179"/>
    </source>
</evidence>
<dbReference type="InterPro" id="IPR002646">
    <property type="entry name" value="PolA_pol_head_dom"/>
</dbReference>
<dbReference type="SUPFAM" id="SSF81301">
    <property type="entry name" value="Nucleotidyltransferase"/>
    <property type="match status" value="1"/>
</dbReference>
<organism evidence="4 5">
    <name type="scientific">Thermosulfuriphilus ammonigenes</name>
    <dbReference type="NCBI Taxonomy" id="1936021"/>
    <lineage>
        <taxon>Bacteria</taxon>
        <taxon>Pseudomonadati</taxon>
        <taxon>Thermodesulfobacteriota</taxon>
        <taxon>Thermodesulfobacteria</taxon>
        <taxon>Thermodesulfobacteriales</taxon>
        <taxon>Thermodesulfobacteriaceae</taxon>
        <taxon>Thermosulfuriphilus</taxon>
    </lineage>
</organism>
<dbReference type="EMBL" id="CP048877">
    <property type="protein sequence ID" value="QIJ70821.1"/>
    <property type="molecule type" value="Genomic_DNA"/>
</dbReference>
<feature type="active site" evidence="1">
    <location>
        <position position="71"/>
    </location>
</feature>
<name>A0A6G7PTH8_9BACT</name>
<comment type="catalytic activity">
    <reaction evidence="1">
        <text>RNA(n) + ATP = RNA(n)-3'-adenine ribonucleotide + diphosphate</text>
        <dbReference type="Rhea" id="RHEA:11332"/>
        <dbReference type="Rhea" id="RHEA-COMP:14527"/>
        <dbReference type="Rhea" id="RHEA-COMP:17347"/>
        <dbReference type="ChEBI" id="CHEBI:30616"/>
        <dbReference type="ChEBI" id="CHEBI:33019"/>
        <dbReference type="ChEBI" id="CHEBI:140395"/>
        <dbReference type="ChEBI" id="CHEBI:173115"/>
        <dbReference type="EC" id="2.7.7.19"/>
    </reaction>
</comment>
<dbReference type="SUPFAM" id="SSF81891">
    <property type="entry name" value="Poly A polymerase C-terminal region-like"/>
    <property type="match status" value="1"/>
</dbReference>